<accession>A0A7Y9E8L9</accession>
<evidence type="ECO:0000313" key="8">
    <source>
        <dbReference type="Proteomes" id="UP000535511"/>
    </source>
</evidence>
<dbReference type="PANTHER" id="PTHR45649:SF26">
    <property type="entry name" value="OS04G0435100 PROTEIN"/>
    <property type="match status" value="1"/>
</dbReference>
<dbReference type="PANTHER" id="PTHR45649">
    <property type="entry name" value="AMINO-ACID PERMEASE BAT1"/>
    <property type="match status" value="1"/>
</dbReference>
<comment type="subcellular location">
    <subcellularLocation>
        <location evidence="1">Membrane</location>
        <topology evidence="1">Multi-pass membrane protein</topology>
    </subcellularLocation>
</comment>
<feature type="transmembrane region" description="Helical" evidence="6">
    <location>
        <begin position="274"/>
        <end position="293"/>
    </location>
</feature>
<keyword evidence="4 6" id="KW-1133">Transmembrane helix</keyword>
<dbReference type="PIRSF" id="PIRSF006060">
    <property type="entry name" value="AA_transporter"/>
    <property type="match status" value="1"/>
</dbReference>
<feature type="transmembrane region" description="Helical" evidence="6">
    <location>
        <begin position="412"/>
        <end position="438"/>
    </location>
</feature>
<dbReference type="GO" id="GO:0016020">
    <property type="term" value="C:membrane"/>
    <property type="evidence" value="ECO:0007669"/>
    <property type="project" value="UniProtKB-SubCell"/>
</dbReference>
<feature type="transmembrane region" description="Helical" evidence="6">
    <location>
        <begin position="231"/>
        <end position="253"/>
    </location>
</feature>
<dbReference type="InterPro" id="IPR002293">
    <property type="entry name" value="AA/rel_permease1"/>
</dbReference>
<keyword evidence="5 6" id="KW-0472">Membrane</keyword>
<dbReference type="Proteomes" id="UP000535511">
    <property type="component" value="Unassembled WGS sequence"/>
</dbReference>
<evidence type="ECO:0000256" key="3">
    <source>
        <dbReference type="ARBA" id="ARBA00022692"/>
    </source>
</evidence>
<name>A0A7Y9E8L9_9ACTN</name>
<evidence type="ECO:0000313" key="7">
    <source>
        <dbReference type="EMBL" id="NYD43185.1"/>
    </source>
</evidence>
<feature type="transmembrane region" description="Helical" evidence="6">
    <location>
        <begin position="375"/>
        <end position="392"/>
    </location>
</feature>
<feature type="transmembrane region" description="Helical" evidence="6">
    <location>
        <begin position="181"/>
        <end position="199"/>
    </location>
</feature>
<feature type="transmembrane region" description="Helical" evidence="6">
    <location>
        <begin position="450"/>
        <end position="469"/>
    </location>
</feature>
<dbReference type="AlphaFoldDB" id="A0A7Y9E8L9"/>
<keyword evidence="2" id="KW-0813">Transport</keyword>
<sequence length="532" mass="56777">MTEPAPLEGLTDDARLASLGYRPQLNRVLGSFANFSVAFTYLSPMVGIYSLFVLGVATGGPAYVWLTWLPVIGMLFVALVFGELASHYPVAGALYQYSKFSVGPSYGWFVGWFYGMALLITVASVDTGVVGYVTALSHNWFGTNWDPTSHATILAVSGGLLIIQTVLNITGARVMGRVAQFGVYVEIVGTLGIAIILAIDGFHHGLGFLFSTQDVQHVGSNPLGLDFGGNWWTGAALIAVLAPVYIFYGFESAGDISEETKDAGVEVPKSMRRALVWGGVASFVLTASLLLAMPSGSDPVGRTVNGGGVPFILGELPSGLQDFLLLIVIFAFFSCGTSVQGAGSRLAFSFARDGALPASRWLAAVNPRFKTPTNALLGGAVITVLFMLLVFYSPSKDVHLGFITYPANINALVSLVSFGVSGIYLSFLLTVIGVIIARARGWVPEGRFRLGRWAWAVYVLAGVYLALMLLNVVAPTGLTSPRGYFNLDWITLLVMVVVAVVGVLFFAIGRPDRALARHLHDEAEATGAERHD</sequence>
<dbReference type="GO" id="GO:0022857">
    <property type="term" value="F:transmembrane transporter activity"/>
    <property type="evidence" value="ECO:0007669"/>
    <property type="project" value="InterPro"/>
</dbReference>
<evidence type="ECO:0000256" key="2">
    <source>
        <dbReference type="ARBA" id="ARBA00022448"/>
    </source>
</evidence>
<comment type="caution">
    <text evidence="7">The sequence shown here is derived from an EMBL/GenBank/DDBJ whole genome shotgun (WGS) entry which is preliminary data.</text>
</comment>
<keyword evidence="8" id="KW-1185">Reference proteome</keyword>
<evidence type="ECO:0000256" key="4">
    <source>
        <dbReference type="ARBA" id="ARBA00022989"/>
    </source>
</evidence>
<feature type="transmembrane region" description="Helical" evidence="6">
    <location>
        <begin position="150"/>
        <end position="169"/>
    </location>
</feature>
<dbReference type="Pfam" id="PF13520">
    <property type="entry name" value="AA_permease_2"/>
    <property type="match status" value="1"/>
</dbReference>
<evidence type="ECO:0000256" key="6">
    <source>
        <dbReference type="SAM" id="Phobius"/>
    </source>
</evidence>
<organism evidence="7 8">
    <name type="scientific">Nocardioides panaciterrulae</name>
    <dbReference type="NCBI Taxonomy" id="661492"/>
    <lineage>
        <taxon>Bacteria</taxon>
        <taxon>Bacillati</taxon>
        <taxon>Actinomycetota</taxon>
        <taxon>Actinomycetes</taxon>
        <taxon>Propionibacteriales</taxon>
        <taxon>Nocardioidaceae</taxon>
        <taxon>Nocardioides</taxon>
    </lineage>
</organism>
<feature type="transmembrane region" description="Helical" evidence="6">
    <location>
        <begin position="32"/>
        <end position="57"/>
    </location>
</feature>
<keyword evidence="3 6" id="KW-0812">Transmembrane</keyword>
<dbReference type="RefSeq" id="WP_246298516.1">
    <property type="nucleotide sequence ID" value="NZ_JACCBG010000001.1"/>
</dbReference>
<proteinExistence type="predicted"/>
<protein>
    <submittedName>
        <fullName evidence="7">Amino acid transporter</fullName>
    </submittedName>
</protein>
<feature type="transmembrane region" description="Helical" evidence="6">
    <location>
        <begin position="106"/>
        <end position="130"/>
    </location>
</feature>
<evidence type="ECO:0000256" key="1">
    <source>
        <dbReference type="ARBA" id="ARBA00004141"/>
    </source>
</evidence>
<feature type="transmembrane region" description="Helical" evidence="6">
    <location>
        <begin position="63"/>
        <end position="85"/>
    </location>
</feature>
<gene>
    <name evidence="7" type="ORF">BJZ21_003268</name>
</gene>
<evidence type="ECO:0000256" key="5">
    <source>
        <dbReference type="ARBA" id="ARBA00023136"/>
    </source>
</evidence>
<reference evidence="7 8" key="1">
    <citation type="submission" date="2020-07" db="EMBL/GenBank/DDBJ databases">
        <title>Sequencing the genomes of 1000 actinobacteria strains.</title>
        <authorList>
            <person name="Klenk H.-P."/>
        </authorList>
    </citation>
    <scope>NUCLEOTIDE SEQUENCE [LARGE SCALE GENOMIC DNA]</scope>
    <source>
        <strain evidence="7 8">DSM 21350</strain>
    </source>
</reference>
<dbReference type="Gene3D" id="1.20.1740.10">
    <property type="entry name" value="Amino acid/polyamine transporter I"/>
    <property type="match status" value="1"/>
</dbReference>
<feature type="transmembrane region" description="Helical" evidence="6">
    <location>
        <begin position="489"/>
        <end position="508"/>
    </location>
</feature>
<dbReference type="EMBL" id="JACCBG010000001">
    <property type="protein sequence ID" value="NYD43185.1"/>
    <property type="molecule type" value="Genomic_DNA"/>
</dbReference>